<evidence type="ECO:0000256" key="5">
    <source>
        <dbReference type="ARBA" id="ARBA00023004"/>
    </source>
</evidence>
<dbReference type="InterPro" id="IPR006067">
    <property type="entry name" value="NO2/SO3_Rdtase_4Fe4S_dom"/>
</dbReference>
<evidence type="ECO:0000256" key="1">
    <source>
        <dbReference type="ARBA" id="ARBA00022485"/>
    </source>
</evidence>
<dbReference type="Gene3D" id="3.90.480.10">
    <property type="entry name" value="Sulfite Reductase Hemoprotein,Domain 2"/>
    <property type="match status" value="1"/>
</dbReference>
<feature type="domain" description="Nitrite/Sulfite reductase ferredoxin-like" evidence="10">
    <location>
        <begin position="313"/>
        <end position="379"/>
    </location>
</feature>
<feature type="domain" description="UPF0033" evidence="9">
    <location>
        <begin position="694"/>
        <end position="760"/>
    </location>
</feature>
<dbReference type="InterPro" id="IPR051329">
    <property type="entry name" value="NIR_SIR_4Fe-4S"/>
</dbReference>
<dbReference type="GO" id="GO:0016491">
    <property type="term" value="F:oxidoreductase activity"/>
    <property type="evidence" value="ECO:0007669"/>
    <property type="project" value="UniProtKB-KW"/>
</dbReference>
<dbReference type="RefSeq" id="WP_025346146.1">
    <property type="nucleotide sequence ID" value="NZ_CP007201.1"/>
</dbReference>
<organism evidence="11 12">
    <name type="scientific">Sulfurospirillum multivorans (strain DM 12446 / JCM 15788 / NBRC 109480)</name>
    <dbReference type="NCBI Taxonomy" id="1150621"/>
    <lineage>
        <taxon>Bacteria</taxon>
        <taxon>Pseudomonadati</taxon>
        <taxon>Campylobacterota</taxon>
        <taxon>Epsilonproteobacteria</taxon>
        <taxon>Campylobacterales</taxon>
        <taxon>Sulfurospirillaceae</taxon>
        <taxon>Sulfurospirillum</taxon>
    </lineage>
</organism>
<keyword evidence="5" id="KW-0408">Iron</keyword>
<evidence type="ECO:0000313" key="11">
    <source>
        <dbReference type="EMBL" id="AHJ14319.1"/>
    </source>
</evidence>
<keyword evidence="1" id="KW-0004">4Fe-4S</keyword>
<dbReference type="GO" id="GO:0051539">
    <property type="term" value="F:4 iron, 4 sulfur cluster binding"/>
    <property type="evidence" value="ECO:0007669"/>
    <property type="project" value="UniProtKB-KW"/>
</dbReference>
<feature type="domain" description="Nitrite/Sulfite reductase ferredoxin-like" evidence="10">
    <location>
        <begin position="44"/>
        <end position="109"/>
    </location>
</feature>
<evidence type="ECO:0000313" key="12">
    <source>
        <dbReference type="Proteomes" id="UP000019322"/>
    </source>
</evidence>
<keyword evidence="7" id="KW-0175">Coiled coil</keyword>
<dbReference type="Pfam" id="PF01206">
    <property type="entry name" value="TusA"/>
    <property type="match status" value="1"/>
</dbReference>
<dbReference type="InterPro" id="IPR036136">
    <property type="entry name" value="Nit/Sulf_reduc_fer-like_dom_sf"/>
</dbReference>
<dbReference type="Proteomes" id="UP000019322">
    <property type="component" value="Chromosome"/>
</dbReference>
<dbReference type="Gene3D" id="3.30.413.10">
    <property type="entry name" value="Sulfite Reductase Hemoprotein, domain 1"/>
    <property type="match status" value="2"/>
</dbReference>
<dbReference type="Gene3D" id="3.30.110.40">
    <property type="entry name" value="TusA-like domain"/>
    <property type="match status" value="1"/>
</dbReference>
<dbReference type="PROSITE" id="PS00365">
    <property type="entry name" value="NIR_SIR"/>
    <property type="match status" value="1"/>
</dbReference>
<evidence type="ECO:0000259" key="10">
    <source>
        <dbReference type="Pfam" id="PF03460"/>
    </source>
</evidence>
<dbReference type="InterPro" id="IPR005117">
    <property type="entry name" value="NiRdtase/SiRdtase_haem-b_fer"/>
</dbReference>
<keyword evidence="4" id="KW-0560">Oxidoreductase</keyword>
<dbReference type="SUPFAM" id="SSF64307">
    <property type="entry name" value="SirA-like"/>
    <property type="match status" value="1"/>
</dbReference>
<dbReference type="InterPro" id="IPR001455">
    <property type="entry name" value="TusA-like"/>
</dbReference>
<sequence>MSRYTIPEMVYEDLEIFKKNHAEFLAGTLDELTFKTMRVPFGVYEQREANTFMVRIKLAGGILTPKQLLTLSDLAEKYAHEAIHITTRGGAQLHYVKIEDIIDIITKLHSIDLSGRGGGGNTVRNVMADPLAGTAKDEIFDVSPYALAITTKMLEQKDSFALPRKFKITFSGSEADRGYATIHDVGFIAKIENGVKGFKLFVAGGMGAKSRVGSKFLDFVPDTEVFLYSQAIKQVFDQNGNRKNKHAARLRFLIEELGMDEFRRLVNVEIEALKAKGGWEMPVAEIERTQGDTTHEPFSVPESISKWWNRYVYAQKQEGLYGCKVPVHLGDIHFNNARALANALLPFGEDVLRFTGDQNLYIRNLTAPQMASLHDILQKFSVEVSKPTLFGDMVACTGATTCQLGIARPRGAVDAIQKRLNKLIDERDYDALQGFKIHLSGCPNSCGKHLIGDLGFFGKVQRNEGYSYPAYNVVAGSRTSGEGSVYAQKAGDVAAFHVPAFVEEVLDTWLLHVKAYKSFADWIDDGGLSIITEISKKYVDIPSFKEDKNPYFDYDAVELFSLKGRGTGECSAGMYDLIEADKKALKEALEKEEKDYELIRLLAARMLLVTRGEDARDKAGVLKAFKTLFVDTTLLNAYFGTMLEGDADEKSIELAEEVIKLYETMDNTLKFAKEKELAAAVATQTEAKSAHFKDLSGVACPMNFVKTKMELSKIGSGEVLEILLDDGAPIDNVPKSVASEGHTVEATTKEGNGWRVRIVKK</sequence>
<dbReference type="Pfam" id="PF01077">
    <property type="entry name" value="NIR_SIR"/>
    <property type="match status" value="2"/>
</dbReference>
<evidence type="ECO:0000256" key="2">
    <source>
        <dbReference type="ARBA" id="ARBA00022617"/>
    </source>
</evidence>
<feature type="coiled-coil region" evidence="7">
    <location>
        <begin position="575"/>
        <end position="602"/>
    </location>
</feature>
<proteinExistence type="predicted"/>
<dbReference type="Pfam" id="PF03460">
    <property type="entry name" value="NIR_SIR_ferr"/>
    <property type="match status" value="2"/>
</dbReference>
<dbReference type="GO" id="GO:0020037">
    <property type="term" value="F:heme binding"/>
    <property type="evidence" value="ECO:0007669"/>
    <property type="project" value="InterPro"/>
</dbReference>
<keyword evidence="3" id="KW-0479">Metal-binding</keyword>
<dbReference type="PANTHER" id="PTHR32439">
    <property type="entry name" value="FERREDOXIN--NITRITE REDUCTASE, CHLOROPLASTIC"/>
    <property type="match status" value="1"/>
</dbReference>
<dbReference type="InterPro" id="IPR006066">
    <property type="entry name" value="NO2/SO3_Rdtase_FeS/sirohaem_BS"/>
</dbReference>
<dbReference type="InterPro" id="IPR036868">
    <property type="entry name" value="TusA-like_sf"/>
</dbReference>
<evidence type="ECO:0000256" key="3">
    <source>
        <dbReference type="ARBA" id="ARBA00022723"/>
    </source>
</evidence>
<protein>
    <submittedName>
        <fullName evidence="11">Ferredoxin--sulfite reductase</fullName>
    </submittedName>
</protein>
<dbReference type="SUPFAM" id="SSF56014">
    <property type="entry name" value="Nitrite and sulphite reductase 4Fe-4S domain-like"/>
    <property type="match status" value="2"/>
</dbReference>
<gene>
    <name evidence="11" type="ORF">SMUL_3092</name>
</gene>
<dbReference type="InterPro" id="IPR045854">
    <property type="entry name" value="NO2/SO3_Rdtase_4Fe4S_sf"/>
</dbReference>
<dbReference type="GO" id="GO:0046872">
    <property type="term" value="F:metal ion binding"/>
    <property type="evidence" value="ECO:0007669"/>
    <property type="project" value="UniProtKB-KW"/>
</dbReference>
<dbReference type="PRINTS" id="PR00397">
    <property type="entry name" value="SIROHAEM"/>
</dbReference>
<dbReference type="AlphaFoldDB" id="A0AA86APG6"/>
<feature type="domain" description="Nitrite/sulphite reductase 4Fe-4S" evidence="8">
    <location>
        <begin position="120"/>
        <end position="270"/>
    </location>
</feature>
<accession>A0AA86APG6</accession>
<evidence type="ECO:0000256" key="6">
    <source>
        <dbReference type="ARBA" id="ARBA00023014"/>
    </source>
</evidence>
<evidence type="ECO:0000256" key="4">
    <source>
        <dbReference type="ARBA" id="ARBA00023002"/>
    </source>
</evidence>
<dbReference type="PANTHER" id="PTHR32439:SF9">
    <property type="entry name" value="BLR3264 PROTEIN"/>
    <property type="match status" value="1"/>
</dbReference>
<evidence type="ECO:0000256" key="7">
    <source>
        <dbReference type="SAM" id="Coils"/>
    </source>
</evidence>
<dbReference type="KEGG" id="smul:SMUL_3092"/>
<dbReference type="CDD" id="cd00291">
    <property type="entry name" value="SirA_YedF_YeeD"/>
    <property type="match status" value="1"/>
</dbReference>
<evidence type="ECO:0000259" key="9">
    <source>
        <dbReference type="Pfam" id="PF01206"/>
    </source>
</evidence>
<keyword evidence="6" id="KW-0411">Iron-sulfur</keyword>
<reference evidence="11 12" key="1">
    <citation type="journal article" date="2014" name="Environ. Microbiol.">
        <title>Insights into organohalide respiration and the versatile catabolism of Sulfurospirillum multivorans gained from comparative genomics and physiological studies.</title>
        <authorList>
            <person name="Goris T."/>
            <person name="Schubert T."/>
            <person name="Gadkari J."/>
            <person name="Wubet T."/>
            <person name="Tarkka M."/>
            <person name="Buscot F."/>
            <person name="Adrian L."/>
            <person name="Diekert G."/>
        </authorList>
    </citation>
    <scope>NUCLEOTIDE SEQUENCE [LARGE SCALE GENOMIC DNA]</scope>
    <source>
        <strain evidence="12">DM 12446 / JCM 15788 / NBRC 109480</strain>
    </source>
</reference>
<dbReference type="EMBL" id="CP007201">
    <property type="protein sequence ID" value="AHJ14319.1"/>
    <property type="molecule type" value="Genomic_DNA"/>
</dbReference>
<dbReference type="SUPFAM" id="SSF55124">
    <property type="entry name" value="Nitrite/Sulfite reductase N-terminal domain-like"/>
    <property type="match status" value="2"/>
</dbReference>
<feature type="domain" description="Nitrite/sulphite reductase 4Fe-4S" evidence="8">
    <location>
        <begin position="393"/>
        <end position="533"/>
    </location>
</feature>
<evidence type="ECO:0000259" key="8">
    <source>
        <dbReference type="Pfam" id="PF01077"/>
    </source>
</evidence>
<keyword evidence="2" id="KW-0349">Heme</keyword>
<name>A0AA86APG6_SULMK</name>